<dbReference type="VEuPathDB" id="FungiDB:SeMB42_g00053"/>
<proteinExistence type="predicted"/>
<name>A0A507D7V8_9FUNG</name>
<dbReference type="AlphaFoldDB" id="A0A507D7V8"/>
<accession>A0A507D7V8</accession>
<dbReference type="Proteomes" id="UP000320475">
    <property type="component" value="Unassembled WGS sequence"/>
</dbReference>
<sequence length="250" mass="28656">MGRPCHIQPEQLTADDDDVEADDEHVEERQALKLPIKIMNEYQFKEHWTANLFRPLQSVSSKVVQFDDDKYEGQKETTQVKGGTTLEQVVRYYIDLVCAPTVPLPTGMTSPTCSTVSDLFFFTLYLSAPAYSLLNHFPREFIKLQQAFPPFHANECAYQATDQSDLLRRQHNVFICAWDLALRVAPTLTEVQDKVKPLGINIGSYPMKRLVDAPCKECKIKVVISVIEKESKAVHEWVEALRHKLQRFDV</sequence>
<protein>
    <submittedName>
        <fullName evidence="1">Uncharacterized protein</fullName>
    </submittedName>
</protein>
<gene>
    <name evidence="1" type="ORF">SeLEV6574_g02713</name>
</gene>
<dbReference type="OrthoDB" id="448496at2759"/>
<organism evidence="1 2">
    <name type="scientific">Synchytrium endobioticum</name>
    <dbReference type="NCBI Taxonomy" id="286115"/>
    <lineage>
        <taxon>Eukaryota</taxon>
        <taxon>Fungi</taxon>
        <taxon>Fungi incertae sedis</taxon>
        <taxon>Chytridiomycota</taxon>
        <taxon>Chytridiomycota incertae sedis</taxon>
        <taxon>Chytridiomycetes</taxon>
        <taxon>Synchytriales</taxon>
        <taxon>Synchytriaceae</taxon>
        <taxon>Synchytrium</taxon>
    </lineage>
</organism>
<dbReference type="EMBL" id="QEAM01000079">
    <property type="protein sequence ID" value="TPX47358.1"/>
    <property type="molecule type" value="Genomic_DNA"/>
</dbReference>
<evidence type="ECO:0000313" key="2">
    <source>
        <dbReference type="Proteomes" id="UP000320475"/>
    </source>
</evidence>
<reference evidence="1 2" key="1">
    <citation type="journal article" date="2019" name="Sci. Rep.">
        <title>Comparative genomics of chytrid fungi reveal insights into the obligate biotrophic and pathogenic lifestyle of Synchytrium endobioticum.</title>
        <authorList>
            <person name="van de Vossenberg B.T.L.H."/>
            <person name="Warris S."/>
            <person name="Nguyen H.D.T."/>
            <person name="van Gent-Pelzer M.P.E."/>
            <person name="Joly D.L."/>
            <person name="van de Geest H.C."/>
            <person name="Bonants P.J.M."/>
            <person name="Smith D.S."/>
            <person name="Levesque C.A."/>
            <person name="van der Lee T.A.J."/>
        </authorList>
    </citation>
    <scope>NUCLEOTIDE SEQUENCE [LARGE SCALE GENOMIC DNA]</scope>
    <source>
        <strain evidence="1 2">LEV6574</strain>
    </source>
</reference>
<evidence type="ECO:0000313" key="1">
    <source>
        <dbReference type="EMBL" id="TPX47358.1"/>
    </source>
</evidence>
<comment type="caution">
    <text evidence="1">The sequence shown here is derived from an EMBL/GenBank/DDBJ whole genome shotgun (WGS) entry which is preliminary data.</text>
</comment>